<keyword evidence="4" id="KW-1185">Reference proteome</keyword>
<dbReference type="EMBL" id="MTKT01003950">
    <property type="protein sequence ID" value="OWM73564.1"/>
    <property type="molecule type" value="Genomic_DNA"/>
</dbReference>
<reference evidence="2 4" key="3">
    <citation type="submission" date="2017-11" db="EMBL/GenBank/DDBJ databases">
        <title>De-novo sequencing of pomegranate (Punica granatum L.) genome.</title>
        <authorList>
            <person name="Akparov Z."/>
            <person name="Amiraslanov A."/>
            <person name="Hajiyeva S."/>
            <person name="Abbasov M."/>
            <person name="Kaur K."/>
            <person name="Hamwieh A."/>
            <person name="Solovyev V."/>
            <person name="Salamov A."/>
            <person name="Braich B."/>
            <person name="Kosarev P."/>
            <person name="Mahmoud A."/>
            <person name="Hajiyev E."/>
            <person name="Babayeva S."/>
            <person name="Izzatullayeva V."/>
            <person name="Mammadov A."/>
            <person name="Mammadov A."/>
            <person name="Sharifova S."/>
            <person name="Ojaghi J."/>
            <person name="Eynullazada K."/>
            <person name="Bayramov B."/>
            <person name="Abdulazimova A."/>
            <person name="Shahmuradov I."/>
        </authorList>
    </citation>
    <scope>NUCLEOTIDE SEQUENCE [LARGE SCALE GENOMIC DNA]</scope>
    <source>
        <strain evidence="2">AG2017</strain>
        <strain evidence="4">cv. AG2017</strain>
        <tissue evidence="2">Leaf</tissue>
    </source>
</reference>
<dbReference type="AlphaFoldDB" id="A0A218WL58"/>
<accession>A0A218WL58</accession>
<reference evidence="1" key="2">
    <citation type="submission" date="2017-06" db="EMBL/GenBank/DDBJ databases">
        <title>The pomegranate genome and the genomics of punicalagin biosynthesis.</title>
        <authorList>
            <person name="Xu C."/>
        </authorList>
    </citation>
    <scope>NUCLEOTIDE SEQUENCE [LARGE SCALE GENOMIC DNA]</scope>
    <source>
        <tissue evidence="1">Fresh leaf</tissue>
    </source>
</reference>
<comment type="caution">
    <text evidence="1">The sequence shown here is derived from an EMBL/GenBank/DDBJ whole genome shotgun (WGS) entry which is preliminary data.</text>
</comment>
<sequence>MRKSPSAVHPIYESEDCNASDFNAKVAFVELLNEARQHMIRSYRVASSPNNREHGELYIRKKSWKSSLFSCLKSAKKSNSRVQPAISVNSIRELEVVARGRPTAPAPLSGLFINARRSENQSQYLTPYGPMYFVT</sequence>
<evidence type="ECO:0000313" key="2">
    <source>
        <dbReference type="EMBL" id="PKI41193.1"/>
    </source>
</evidence>
<evidence type="ECO:0000313" key="1">
    <source>
        <dbReference type="EMBL" id="OWM73564.1"/>
    </source>
</evidence>
<organism evidence="1 3">
    <name type="scientific">Punica granatum</name>
    <name type="common">Pomegranate</name>
    <dbReference type="NCBI Taxonomy" id="22663"/>
    <lineage>
        <taxon>Eukaryota</taxon>
        <taxon>Viridiplantae</taxon>
        <taxon>Streptophyta</taxon>
        <taxon>Embryophyta</taxon>
        <taxon>Tracheophyta</taxon>
        <taxon>Spermatophyta</taxon>
        <taxon>Magnoliopsida</taxon>
        <taxon>eudicotyledons</taxon>
        <taxon>Gunneridae</taxon>
        <taxon>Pentapetalae</taxon>
        <taxon>rosids</taxon>
        <taxon>malvids</taxon>
        <taxon>Myrtales</taxon>
        <taxon>Lythraceae</taxon>
        <taxon>Punica</taxon>
    </lineage>
</organism>
<name>A0A218WL58_PUNGR</name>
<reference evidence="3" key="1">
    <citation type="journal article" date="2017" name="Plant J.">
        <title>The pomegranate (Punica granatum L.) genome and the genomics of punicalagin biosynthesis.</title>
        <authorList>
            <person name="Qin G."/>
            <person name="Xu C."/>
            <person name="Ming R."/>
            <person name="Tang H."/>
            <person name="Guyot R."/>
            <person name="Kramer E.M."/>
            <person name="Hu Y."/>
            <person name="Yi X."/>
            <person name="Qi Y."/>
            <person name="Xu X."/>
            <person name="Gao Z."/>
            <person name="Pan H."/>
            <person name="Jian J."/>
            <person name="Tian Y."/>
            <person name="Yue Z."/>
            <person name="Xu Y."/>
        </authorList>
    </citation>
    <scope>NUCLEOTIDE SEQUENCE [LARGE SCALE GENOMIC DNA]</scope>
    <source>
        <strain evidence="3">cv. Dabenzi</strain>
    </source>
</reference>
<proteinExistence type="predicted"/>
<gene>
    <name evidence="1" type="ORF">CDL15_Pgr026663</name>
    <name evidence="2" type="ORF">CRG98_038409</name>
</gene>
<dbReference type="Proteomes" id="UP000197138">
    <property type="component" value="Unassembled WGS sequence"/>
</dbReference>
<dbReference type="EMBL" id="PGOL01003445">
    <property type="protein sequence ID" value="PKI41193.1"/>
    <property type="molecule type" value="Genomic_DNA"/>
</dbReference>
<evidence type="ECO:0000313" key="3">
    <source>
        <dbReference type="Proteomes" id="UP000197138"/>
    </source>
</evidence>
<protein>
    <submittedName>
        <fullName evidence="1">Uncharacterized protein</fullName>
    </submittedName>
</protein>
<dbReference type="Proteomes" id="UP000233551">
    <property type="component" value="Unassembled WGS sequence"/>
</dbReference>
<evidence type="ECO:0000313" key="4">
    <source>
        <dbReference type="Proteomes" id="UP000233551"/>
    </source>
</evidence>